<dbReference type="RefSeq" id="WP_010192362.1">
    <property type="nucleotide sequence ID" value="NZ_AHJG01000186.1"/>
</dbReference>
<keyword evidence="6" id="KW-1185">Reference proteome</keyword>
<dbReference type="InterPro" id="IPR005823">
    <property type="entry name" value="Ribosomal_uL13_bac-type"/>
</dbReference>
<keyword evidence="3 4" id="KW-0687">Ribonucleoprotein</keyword>
<dbReference type="GO" id="GO:0003729">
    <property type="term" value="F:mRNA binding"/>
    <property type="evidence" value="ECO:0007669"/>
    <property type="project" value="TreeGrafter"/>
</dbReference>
<dbReference type="PATRIC" id="fig|859192.6.peg.1312"/>
<dbReference type="GO" id="GO:0017148">
    <property type="term" value="P:negative regulation of translation"/>
    <property type="evidence" value="ECO:0007669"/>
    <property type="project" value="TreeGrafter"/>
</dbReference>
<sequence length="153" mass="17238">MASQEVAVSMDKPVVVDATDHIAGRLCSKVAKLLLNGNRVSIVNCEKIMLSGTRDNIIYHYRKFLEVNSVIHPRHGPVHARRPDTIMTRMVRGMLPKKKPSGLMAHKRLRTYIGSPRELSAFEKIQFKEAKITKSPANYTTIGEISKIIGWTE</sequence>
<protein>
    <recommendedName>
        <fullName evidence="4">Large ribosomal subunit protein uL13</fullName>
    </recommendedName>
</protein>
<dbReference type="PANTHER" id="PTHR11545:SF3">
    <property type="entry name" value="LARGE RIBOSOMAL SUBUNIT PROTEIN UL13"/>
    <property type="match status" value="1"/>
</dbReference>
<evidence type="ECO:0000256" key="2">
    <source>
        <dbReference type="ARBA" id="ARBA00022980"/>
    </source>
</evidence>
<keyword evidence="2 4" id="KW-0689">Ribosomal protein</keyword>
<dbReference type="AlphaFoldDB" id="S2ESS6"/>
<dbReference type="NCBIfam" id="TIGR01077">
    <property type="entry name" value="L13_A_E"/>
    <property type="match status" value="1"/>
</dbReference>
<gene>
    <name evidence="5" type="primary">rplM</name>
    <name evidence="4" type="synonym">rpl13</name>
    <name evidence="5" type="ORF">BG20_I0705</name>
</gene>
<comment type="function">
    <text evidence="4">This protein is one of the early assembly proteins of the 50S ribosomal subunit, although it is not seen to bind rRNA by itself. It is important during the early stages of 50S assembly.</text>
</comment>
<dbReference type="GO" id="GO:0003735">
    <property type="term" value="F:structural constituent of ribosome"/>
    <property type="evidence" value="ECO:0007669"/>
    <property type="project" value="UniProtKB-UniRule"/>
</dbReference>
<dbReference type="Proteomes" id="UP000014065">
    <property type="component" value="Unassembled WGS sequence"/>
</dbReference>
<evidence type="ECO:0000256" key="4">
    <source>
        <dbReference type="HAMAP-Rule" id="MF_01366"/>
    </source>
</evidence>
<dbReference type="GO" id="GO:0022625">
    <property type="term" value="C:cytosolic large ribosomal subunit"/>
    <property type="evidence" value="ECO:0007669"/>
    <property type="project" value="UniProtKB-UniRule"/>
</dbReference>
<evidence type="ECO:0000313" key="6">
    <source>
        <dbReference type="Proteomes" id="UP000014065"/>
    </source>
</evidence>
<evidence type="ECO:0000256" key="3">
    <source>
        <dbReference type="ARBA" id="ARBA00023274"/>
    </source>
</evidence>
<comment type="similarity">
    <text evidence="1 4">Belongs to the universal ribosomal protein uL13 family.</text>
</comment>
<dbReference type="PANTHER" id="PTHR11545">
    <property type="entry name" value="RIBOSOMAL PROTEIN L13"/>
    <property type="match status" value="1"/>
</dbReference>
<dbReference type="PIRSF" id="PIRSF002181">
    <property type="entry name" value="Ribosomal_L13"/>
    <property type="match status" value="1"/>
</dbReference>
<proteinExistence type="inferred from homology"/>
<dbReference type="OrthoDB" id="7668at2157"/>
<dbReference type="InterPro" id="IPR005822">
    <property type="entry name" value="Ribosomal_uL13"/>
</dbReference>
<accession>S2ESS6</accession>
<evidence type="ECO:0000256" key="1">
    <source>
        <dbReference type="ARBA" id="ARBA00006227"/>
    </source>
</evidence>
<dbReference type="SUPFAM" id="SSF52161">
    <property type="entry name" value="Ribosomal protein L13"/>
    <property type="match status" value="1"/>
</dbReference>
<dbReference type="NCBIfam" id="NF005004">
    <property type="entry name" value="PRK06394.1"/>
    <property type="match status" value="1"/>
</dbReference>
<dbReference type="EMBL" id="AHJG01000186">
    <property type="protein sequence ID" value="EPA05424.1"/>
    <property type="molecule type" value="Genomic_DNA"/>
</dbReference>
<dbReference type="Pfam" id="PF00572">
    <property type="entry name" value="Ribosomal_L13"/>
    <property type="match status" value="1"/>
</dbReference>
<dbReference type="InterPro" id="IPR005755">
    <property type="entry name" value="Ribosomal_uL13_euk/arc"/>
</dbReference>
<reference evidence="5 6" key="1">
    <citation type="journal article" date="2012" name="J. Bacteriol.">
        <title>Genome Sequence of "Candidatus Nitrosoarchaeum limnia" BG20, a Low-Salinity Ammonia-Oxidizing Archaeon from the San Francisco Bay Estuary.</title>
        <authorList>
            <person name="Mosier A.C."/>
            <person name="Allen E.E."/>
            <person name="Kim M."/>
            <person name="Ferriera S."/>
            <person name="Francis C.A."/>
        </authorList>
    </citation>
    <scope>NUCLEOTIDE SEQUENCE [LARGE SCALE GENOMIC DNA]</scope>
    <source>
        <strain evidence="5 6">BG20</strain>
    </source>
</reference>
<dbReference type="InterPro" id="IPR036899">
    <property type="entry name" value="Ribosomal_uL13_sf"/>
</dbReference>
<evidence type="ECO:0000313" key="5">
    <source>
        <dbReference type="EMBL" id="EPA05424.1"/>
    </source>
</evidence>
<comment type="subunit">
    <text evidence="4">Part of the 50S ribosomal subunit.</text>
</comment>
<organism evidence="5 6">
    <name type="scientific">Candidatus Nitrosarchaeum limnium BG20</name>
    <dbReference type="NCBI Taxonomy" id="859192"/>
    <lineage>
        <taxon>Archaea</taxon>
        <taxon>Nitrososphaerota</taxon>
        <taxon>Nitrososphaeria</taxon>
        <taxon>Nitrosopumilales</taxon>
        <taxon>Nitrosopumilaceae</taxon>
        <taxon>Nitrosarchaeum</taxon>
    </lineage>
</organism>
<dbReference type="Gene3D" id="3.90.1180.10">
    <property type="entry name" value="Ribosomal protein L13"/>
    <property type="match status" value="1"/>
</dbReference>
<dbReference type="HAMAP" id="MF_01366">
    <property type="entry name" value="Ribosomal_uL13"/>
    <property type="match status" value="1"/>
</dbReference>
<dbReference type="GO" id="GO:0006412">
    <property type="term" value="P:translation"/>
    <property type="evidence" value="ECO:0007669"/>
    <property type="project" value="UniProtKB-UniRule"/>
</dbReference>
<dbReference type="CDD" id="cd00392">
    <property type="entry name" value="Ribosomal_L13"/>
    <property type="match status" value="1"/>
</dbReference>
<comment type="caution">
    <text evidence="5">The sequence shown here is derived from an EMBL/GenBank/DDBJ whole genome shotgun (WGS) entry which is preliminary data.</text>
</comment>
<name>S2ESS6_9ARCH</name>